<dbReference type="CDD" id="cd08422">
    <property type="entry name" value="PBP2_CrgA_like"/>
    <property type="match status" value="1"/>
</dbReference>
<dbReference type="InterPro" id="IPR000847">
    <property type="entry name" value="LysR_HTH_N"/>
</dbReference>
<accession>A0A2X2DAS4</accession>
<evidence type="ECO:0000256" key="3">
    <source>
        <dbReference type="ARBA" id="ARBA00023125"/>
    </source>
</evidence>
<dbReference type="Pfam" id="PF00126">
    <property type="entry name" value="HTH_1"/>
    <property type="match status" value="1"/>
</dbReference>
<dbReference type="InterPro" id="IPR036388">
    <property type="entry name" value="WH-like_DNA-bd_sf"/>
</dbReference>
<dbReference type="GO" id="GO:0003700">
    <property type="term" value="F:DNA-binding transcription factor activity"/>
    <property type="evidence" value="ECO:0007669"/>
    <property type="project" value="InterPro"/>
</dbReference>
<dbReference type="SUPFAM" id="SSF46785">
    <property type="entry name" value="Winged helix' DNA-binding domain"/>
    <property type="match status" value="1"/>
</dbReference>
<sequence>MSNSPSVLALRLFVRVASVKSFTQAGAEFNLPASSVSRHISALEATLGQRLLYRHTRAVRLTEAGERYYQHVRDALLQLDMAAEQIGGDTSEPQGTLRLNAAVALGRLHLVPLLVEFQKRYPKIDVELTLTDAFIDPVQEGADITFRVGRLEDSSLVARSLGEQRFVVCAAPMYLERQGIPQSPGALEYHNCLVYKGMRGVRQWYFRSTSQTPFQAYQAKGSFRSNNAECLLEAAVLGEGIVLFPTWLVHQALSSGALVAVLTDWEASEDLETHAVHVIYPENRMRSAKVKVFLDFLFHHVGQPPYWDNGLPVQR</sequence>
<evidence type="ECO:0000313" key="6">
    <source>
        <dbReference type="EMBL" id="SPZ16474.1"/>
    </source>
</evidence>
<comment type="similarity">
    <text evidence="1">Belongs to the LysR transcriptional regulatory family.</text>
</comment>
<evidence type="ECO:0000256" key="2">
    <source>
        <dbReference type="ARBA" id="ARBA00023015"/>
    </source>
</evidence>
<dbReference type="InterPro" id="IPR058163">
    <property type="entry name" value="LysR-type_TF_proteobact-type"/>
</dbReference>
<dbReference type="Pfam" id="PF03466">
    <property type="entry name" value="LysR_substrate"/>
    <property type="match status" value="1"/>
</dbReference>
<evidence type="ECO:0000313" key="7">
    <source>
        <dbReference type="Proteomes" id="UP000250443"/>
    </source>
</evidence>
<evidence type="ECO:0000259" key="5">
    <source>
        <dbReference type="PROSITE" id="PS50931"/>
    </source>
</evidence>
<organism evidence="6 7">
    <name type="scientific">Pseudomonas luteola</name>
    <dbReference type="NCBI Taxonomy" id="47886"/>
    <lineage>
        <taxon>Bacteria</taxon>
        <taxon>Pseudomonadati</taxon>
        <taxon>Pseudomonadota</taxon>
        <taxon>Gammaproteobacteria</taxon>
        <taxon>Pseudomonadales</taxon>
        <taxon>Pseudomonadaceae</taxon>
        <taxon>Pseudomonas</taxon>
    </lineage>
</organism>
<dbReference type="InterPro" id="IPR036390">
    <property type="entry name" value="WH_DNA-bd_sf"/>
</dbReference>
<dbReference type="InterPro" id="IPR005119">
    <property type="entry name" value="LysR_subst-bd"/>
</dbReference>
<dbReference type="PANTHER" id="PTHR30537:SF5">
    <property type="entry name" value="HTH-TYPE TRANSCRIPTIONAL ACTIVATOR TTDR-RELATED"/>
    <property type="match status" value="1"/>
</dbReference>
<reference evidence="6 7" key="1">
    <citation type="submission" date="2018-06" db="EMBL/GenBank/DDBJ databases">
        <authorList>
            <consortium name="Pathogen Informatics"/>
            <person name="Doyle S."/>
        </authorList>
    </citation>
    <scope>NUCLEOTIDE SEQUENCE [LARGE SCALE GENOMIC DNA]</scope>
    <source>
        <strain evidence="6 7">NCTC11842</strain>
    </source>
</reference>
<dbReference type="Proteomes" id="UP000250443">
    <property type="component" value="Unassembled WGS sequence"/>
</dbReference>
<name>A0A2X2DAS4_PSELU</name>
<dbReference type="GO" id="GO:0003677">
    <property type="term" value="F:DNA binding"/>
    <property type="evidence" value="ECO:0007669"/>
    <property type="project" value="UniProtKB-KW"/>
</dbReference>
<dbReference type="Gene3D" id="3.40.190.290">
    <property type="match status" value="1"/>
</dbReference>
<dbReference type="RefSeq" id="WP_010798921.1">
    <property type="nucleotide sequence ID" value="NZ_UAUF01000015.1"/>
</dbReference>
<dbReference type="Gene3D" id="1.10.10.10">
    <property type="entry name" value="Winged helix-like DNA-binding domain superfamily/Winged helix DNA-binding domain"/>
    <property type="match status" value="1"/>
</dbReference>
<evidence type="ECO:0000256" key="4">
    <source>
        <dbReference type="ARBA" id="ARBA00023163"/>
    </source>
</evidence>
<dbReference type="EMBL" id="UAUF01000015">
    <property type="protein sequence ID" value="SPZ16474.1"/>
    <property type="molecule type" value="Genomic_DNA"/>
</dbReference>
<dbReference type="FunFam" id="1.10.10.10:FF:000001">
    <property type="entry name" value="LysR family transcriptional regulator"/>
    <property type="match status" value="1"/>
</dbReference>
<dbReference type="AlphaFoldDB" id="A0A2X2DAS4"/>
<protein>
    <submittedName>
        <fullName evidence="6">LysR family transcriptional regulator</fullName>
    </submittedName>
</protein>
<keyword evidence="3" id="KW-0238">DNA-binding</keyword>
<dbReference type="SUPFAM" id="SSF53850">
    <property type="entry name" value="Periplasmic binding protein-like II"/>
    <property type="match status" value="1"/>
</dbReference>
<gene>
    <name evidence="6" type="primary">dmlR_16</name>
    <name evidence="6" type="ORF">NCTC11842_05507</name>
</gene>
<dbReference type="PANTHER" id="PTHR30537">
    <property type="entry name" value="HTH-TYPE TRANSCRIPTIONAL REGULATOR"/>
    <property type="match status" value="1"/>
</dbReference>
<keyword evidence="4" id="KW-0804">Transcription</keyword>
<proteinExistence type="inferred from homology"/>
<feature type="domain" description="HTH lysR-type" evidence="5">
    <location>
        <begin position="10"/>
        <end position="62"/>
    </location>
</feature>
<keyword evidence="2" id="KW-0805">Transcription regulation</keyword>
<evidence type="ECO:0000256" key="1">
    <source>
        <dbReference type="ARBA" id="ARBA00009437"/>
    </source>
</evidence>
<dbReference type="FunFam" id="3.40.190.290:FF:000001">
    <property type="entry name" value="Transcriptional regulator, LysR family"/>
    <property type="match status" value="1"/>
</dbReference>
<dbReference type="PROSITE" id="PS50931">
    <property type="entry name" value="HTH_LYSR"/>
    <property type="match status" value="1"/>
</dbReference>